<evidence type="ECO:0000313" key="5">
    <source>
        <dbReference type="Proteomes" id="UP000324897"/>
    </source>
</evidence>
<comment type="similarity">
    <text evidence="1">Belongs to the alkB family.</text>
</comment>
<dbReference type="InterPro" id="IPR005123">
    <property type="entry name" value="Oxoglu/Fe-dep_dioxygenase_dom"/>
</dbReference>
<dbReference type="InterPro" id="IPR037151">
    <property type="entry name" value="AlkB-like_sf"/>
</dbReference>
<name>A0A5J9TN04_9POAL</name>
<reference evidence="4 5" key="1">
    <citation type="journal article" date="2019" name="Sci. Rep.">
        <title>A high-quality genome of Eragrostis curvula grass provides insights into Poaceae evolution and supports new strategies to enhance forage quality.</title>
        <authorList>
            <person name="Carballo J."/>
            <person name="Santos B.A.C.M."/>
            <person name="Zappacosta D."/>
            <person name="Garbus I."/>
            <person name="Selva J.P."/>
            <person name="Gallo C.A."/>
            <person name="Diaz A."/>
            <person name="Albertini E."/>
            <person name="Caccamo M."/>
            <person name="Echenique V."/>
        </authorList>
    </citation>
    <scope>NUCLEOTIDE SEQUENCE [LARGE SCALE GENOMIC DNA]</scope>
    <source>
        <strain evidence="5">cv. Victoria</strain>
        <tissue evidence="4">Leaf</tissue>
    </source>
</reference>
<feature type="compositionally biased region" description="Polar residues" evidence="2">
    <location>
        <begin position="455"/>
        <end position="487"/>
    </location>
</feature>
<evidence type="ECO:0000256" key="2">
    <source>
        <dbReference type="SAM" id="MobiDB-lite"/>
    </source>
</evidence>
<dbReference type="PROSITE" id="PS51471">
    <property type="entry name" value="FE2OG_OXY"/>
    <property type="match status" value="1"/>
</dbReference>
<feature type="compositionally biased region" description="Basic residues" evidence="2">
    <location>
        <begin position="581"/>
        <end position="591"/>
    </location>
</feature>
<sequence>MAAPSSAGDGADPMALVQGYNDEELAIAGEFLNTWLPFLSAGLCPSCVSSLRARVDSLLPQGVGVGVGSGAPAASVFRAERLGLGSTSTPPPPPQQQQTPPPADKPKMSWADMAQEDELAAAAEEDVTAAAADDGEEASEVGNQKVQLSRDQREQRRYRNVVRKKDYICLERVSGRLVNVLEGLELHTGVFSSAEQRRIVDCVYDLQERGRRGELGDRTYTEPQKWMRGKGRVTIQFGCCYNYATDKKGNPPGIIQTIVSDPLPPLFKTMVKRLVRWNVLPTNCVPDSCIVNIYEPGDCIPPHIDSHDFVRPFCTVSFLSECNILFGTTLKVAAPGEFIGSMAIPLPVGSVLIINGNGADVAKHCVPAVPAKRISITFRKMDPAKRPFNFKDDPELLNITPLETGVQDAGRSSDEGRSKVSDVQIRNLSKISRSKRSKGRTSAGKQGVLGDQPPGHTQTPAVDLLSQQRTHGQHNVSAASAERNSAGRSRESRDHSNAPGTQSQVDDFRQWSNRSAQDRRHGNGMSSSEDGVESRERRQRMEHRQISLINRTIKDDMDSVSVSSRESADPSRPMGRTIYNKPRRTRVILDD</sequence>
<feature type="compositionally biased region" description="Polar residues" evidence="2">
    <location>
        <begin position="498"/>
        <end position="515"/>
    </location>
</feature>
<dbReference type="Pfam" id="PF13532">
    <property type="entry name" value="2OG-FeII_Oxy_2"/>
    <property type="match status" value="1"/>
</dbReference>
<dbReference type="SUPFAM" id="SSF51197">
    <property type="entry name" value="Clavaminate synthase-like"/>
    <property type="match status" value="1"/>
</dbReference>
<accession>A0A5J9TN04</accession>
<keyword evidence="5" id="KW-1185">Reference proteome</keyword>
<evidence type="ECO:0000256" key="1">
    <source>
        <dbReference type="ARBA" id="ARBA00007879"/>
    </source>
</evidence>
<dbReference type="Proteomes" id="UP000324897">
    <property type="component" value="Chromosome 3"/>
</dbReference>
<feature type="compositionally biased region" description="Basic and acidic residues" evidence="2">
    <location>
        <begin position="411"/>
        <end position="420"/>
    </location>
</feature>
<feature type="region of interest" description="Disordered" evidence="2">
    <location>
        <begin position="403"/>
        <end position="591"/>
    </location>
</feature>
<feature type="domain" description="Fe2OG dioxygenase" evidence="3">
    <location>
        <begin position="285"/>
        <end position="382"/>
    </location>
</feature>
<feature type="compositionally biased region" description="Pro residues" evidence="2">
    <location>
        <begin position="89"/>
        <end position="103"/>
    </location>
</feature>
<dbReference type="InterPro" id="IPR044842">
    <property type="entry name" value="ALKBH9B/ALKBH10B-like"/>
</dbReference>
<proteinExistence type="inferred from homology"/>
<dbReference type="EMBL" id="RWGY01000039">
    <property type="protein sequence ID" value="TVU12742.1"/>
    <property type="molecule type" value="Genomic_DNA"/>
</dbReference>
<dbReference type="OrthoDB" id="770030at2759"/>
<protein>
    <recommendedName>
        <fullName evidence="3">Fe2OG dioxygenase domain-containing protein</fullName>
    </recommendedName>
</protein>
<feature type="region of interest" description="Disordered" evidence="2">
    <location>
        <begin position="132"/>
        <end position="154"/>
    </location>
</feature>
<comment type="caution">
    <text evidence="4">The sequence shown here is derived from an EMBL/GenBank/DDBJ whole genome shotgun (WGS) entry which is preliminary data.</text>
</comment>
<gene>
    <name evidence="4" type="ORF">EJB05_46398</name>
</gene>
<dbReference type="GO" id="GO:0006402">
    <property type="term" value="P:mRNA catabolic process"/>
    <property type="evidence" value="ECO:0007669"/>
    <property type="project" value="InterPro"/>
</dbReference>
<evidence type="ECO:0000313" key="4">
    <source>
        <dbReference type="EMBL" id="TVU12742.1"/>
    </source>
</evidence>
<dbReference type="PANTHER" id="PTHR31447:SF1">
    <property type="entry name" value="OS06G0138200 PROTEIN"/>
    <property type="match status" value="1"/>
</dbReference>
<organism evidence="4 5">
    <name type="scientific">Eragrostis curvula</name>
    <name type="common">weeping love grass</name>
    <dbReference type="NCBI Taxonomy" id="38414"/>
    <lineage>
        <taxon>Eukaryota</taxon>
        <taxon>Viridiplantae</taxon>
        <taxon>Streptophyta</taxon>
        <taxon>Embryophyta</taxon>
        <taxon>Tracheophyta</taxon>
        <taxon>Spermatophyta</taxon>
        <taxon>Magnoliopsida</taxon>
        <taxon>Liliopsida</taxon>
        <taxon>Poales</taxon>
        <taxon>Poaceae</taxon>
        <taxon>PACMAD clade</taxon>
        <taxon>Chloridoideae</taxon>
        <taxon>Eragrostideae</taxon>
        <taxon>Eragrostidinae</taxon>
        <taxon>Eragrostis</taxon>
    </lineage>
</organism>
<dbReference type="InterPro" id="IPR027450">
    <property type="entry name" value="AlkB-like"/>
</dbReference>
<evidence type="ECO:0000259" key="3">
    <source>
        <dbReference type="PROSITE" id="PS51471"/>
    </source>
</evidence>
<dbReference type="SMR" id="A0A5J9TN04"/>
<dbReference type="GO" id="GO:0032451">
    <property type="term" value="F:demethylase activity"/>
    <property type="evidence" value="ECO:0007669"/>
    <property type="project" value="InterPro"/>
</dbReference>
<dbReference type="AlphaFoldDB" id="A0A5J9TN04"/>
<dbReference type="PANTHER" id="PTHR31447">
    <property type="entry name" value="HYDROXYPROLINE-RICH GLYCOPROTEIN FAMILY PROTEIN-RELATED"/>
    <property type="match status" value="1"/>
</dbReference>
<dbReference type="GO" id="GO:0003729">
    <property type="term" value="F:mRNA binding"/>
    <property type="evidence" value="ECO:0007669"/>
    <property type="project" value="InterPro"/>
</dbReference>
<dbReference type="Gramene" id="TVU12742">
    <property type="protein sequence ID" value="TVU12742"/>
    <property type="gene ID" value="EJB05_46398"/>
</dbReference>
<feature type="region of interest" description="Disordered" evidence="2">
    <location>
        <begin position="83"/>
        <end position="109"/>
    </location>
</feature>
<dbReference type="Gene3D" id="2.60.120.590">
    <property type="entry name" value="Alpha-ketoglutarate-dependent dioxygenase AlkB-like"/>
    <property type="match status" value="1"/>
</dbReference>